<organism evidence="2 3">
    <name type="scientific">Pseudonocardia yunnanensis</name>
    <dbReference type="NCBI Taxonomy" id="58107"/>
    <lineage>
        <taxon>Bacteria</taxon>
        <taxon>Bacillati</taxon>
        <taxon>Actinomycetota</taxon>
        <taxon>Actinomycetes</taxon>
        <taxon>Pseudonocardiales</taxon>
        <taxon>Pseudonocardiaceae</taxon>
        <taxon>Pseudonocardia</taxon>
    </lineage>
</organism>
<sequence length="132" mass="14407">MQWYAKVLRQYADFNGRARRTEYWMFTLVSVIVGLVLGLVDEVVFVGPGLSTTGWLHTIYSVAVIIPTLAVGARRLHDTGRSAWWLLIGLIPLIGAIVLIVFFALEGQRSSNAYGPDPKAVPVSTPAGSYTG</sequence>
<dbReference type="EMBL" id="JBHUCO010000017">
    <property type="protein sequence ID" value="MFD1519354.1"/>
    <property type="molecule type" value="Genomic_DNA"/>
</dbReference>
<dbReference type="Pfam" id="PF05656">
    <property type="entry name" value="DUF805"/>
    <property type="match status" value="1"/>
</dbReference>
<keyword evidence="3" id="KW-1185">Reference proteome</keyword>
<evidence type="ECO:0000256" key="1">
    <source>
        <dbReference type="SAM" id="Phobius"/>
    </source>
</evidence>
<keyword evidence="1" id="KW-1133">Transmembrane helix</keyword>
<protein>
    <submittedName>
        <fullName evidence="2">DUF805 domain-containing protein</fullName>
    </submittedName>
</protein>
<comment type="caution">
    <text evidence="2">The sequence shown here is derived from an EMBL/GenBank/DDBJ whole genome shotgun (WGS) entry which is preliminary data.</text>
</comment>
<gene>
    <name evidence="2" type="ORF">ACFSJD_17820</name>
</gene>
<accession>A0ABW4EZ64</accession>
<evidence type="ECO:0000313" key="3">
    <source>
        <dbReference type="Proteomes" id="UP001597114"/>
    </source>
</evidence>
<dbReference type="PANTHER" id="PTHR34980:SF2">
    <property type="entry name" value="INNER MEMBRANE PROTEIN YHAH-RELATED"/>
    <property type="match status" value="1"/>
</dbReference>
<proteinExistence type="predicted"/>
<reference evidence="3" key="1">
    <citation type="journal article" date="2019" name="Int. J. Syst. Evol. Microbiol.">
        <title>The Global Catalogue of Microorganisms (GCM) 10K type strain sequencing project: providing services to taxonomists for standard genome sequencing and annotation.</title>
        <authorList>
            <consortium name="The Broad Institute Genomics Platform"/>
            <consortium name="The Broad Institute Genome Sequencing Center for Infectious Disease"/>
            <person name="Wu L."/>
            <person name="Ma J."/>
        </authorList>
    </citation>
    <scope>NUCLEOTIDE SEQUENCE [LARGE SCALE GENOMIC DNA]</scope>
    <source>
        <strain evidence="3">CCM 7043</strain>
    </source>
</reference>
<feature type="transmembrane region" description="Helical" evidence="1">
    <location>
        <begin position="52"/>
        <end position="71"/>
    </location>
</feature>
<dbReference type="InterPro" id="IPR008523">
    <property type="entry name" value="DUF805"/>
</dbReference>
<feature type="transmembrane region" description="Helical" evidence="1">
    <location>
        <begin position="21"/>
        <end position="40"/>
    </location>
</feature>
<keyword evidence="1" id="KW-0812">Transmembrane</keyword>
<dbReference type="RefSeq" id="WP_344728594.1">
    <property type="nucleotide sequence ID" value="NZ_BAAAUS010000052.1"/>
</dbReference>
<dbReference type="PANTHER" id="PTHR34980">
    <property type="entry name" value="INNER MEMBRANE PROTEIN-RELATED-RELATED"/>
    <property type="match status" value="1"/>
</dbReference>
<feature type="transmembrane region" description="Helical" evidence="1">
    <location>
        <begin position="83"/>
        <end position="105"/>
    </location>
</feature>
<evidence type="ECO:0000313" key="2">
    <source>
        <dbReference type="EMBL" id="MFD1519354.1"/>
    </source>
</evidence>
<keyword evidence="1" id="KW-0472">Membrane</keyword>
<name>A0ABW4EZ64_9PSEU</name>
<dbReference type="Proteomes" id="UP001597114">
    <property type="component" value="Unassembled WGS sequence"/>
</dbReference>